<accession>A0AAN6WKF4</accession>
<keyword evidence="2" id="KW-1185">Reference proteome</keyword>
<sequence length="255" mass="27527">MMATPRILLSFDQAVLSTNSPDTLVLSRKVNNTYSTAFAVASLNPRDSSTSQLFSQNVFAWEDSFRVLVSHNHSGSASALSASITNAVDVRHGEAVKFSRNMLLPATKIPDFAELHGKEKGGILFTVADMPVACRVEVMQVVGGNKSARIYQSEEAGGMSRVADVEVSDTFMLFWTERNVPLGGRVVAPQPGHGGFEIKIDTHQSAASSVAFVRFGYVRPDQPDAGESPSWYLISPGSAGLLLDDSAYSLVRITR</sequence>
<dbReference type="Proteomes" id="UP001302126">
    <property type="component" value="Unassembled WGS sequence"/>
</dbReference>
<dbReference type="EMBL" id="MU864562">
    <property type="protein sequence ID" value="KAK4183268.1"/>
    <property type="molecule type" value="Genomic_DNA"/>
</dbReference>
<protein>
    <submittedName>
        <fullName evidence="1">Uncharacterized protein</fullName>
    </submittedName>
</protein>
<gene>
    <name evidence="1" type="ORF">QBC35DRAFT_119718</name>
</gene>
<comment type="caution">
    <text evidence="1">The sequence shown here is derived from an EMBL/GenBank/DDBJ whole genome shotgun (WGS) entry which is preliminary data.</text>
</comment>
<evidence type="ECO:0000313" key="2">
    <source>
        <dbReference type="Proteomes" id="UP001302126"/>
    </source>
</evidence>
<organism evidence="1 2">
    <name type="scientific">Podospora australis</name>
    <dbReference type="NCBI Taxonomy" id="1536484"/>
    <lineage>
        <taxon>Eukaryota</taxon>
        <taxon>Fungi</taxon>
        <taxon>Dikarya</taxon>
        <taxon>Ascomycota</taxon>
        <taxon>Pezizomycotina</taxon>
        <taxon>Sordariomycetes</taxon>
        <taxon>Sordariomycetidae</taxon>
        <taxon>Sordariales</taxon>
        <taxon>Podosporaceae</taxon>
        <taxon>Podospora</taxon>
    </lineage>
</organism>
<evidence type="ECO:0000313" key="1">
    <source>
        <dbReference type="EMBL" id="KAK4183268.1"/>
    </source>
</evidence>
<dbReference type="AlphaFoldDB" id="A0AAN6WKF4"/>
<reference evidence="1" key="2">
    <citation type="submission" date="2023-05" db="EMBL/GenBank/DDBJ databases">
        <authorList>
            <consortium name="Lawrence Berkeley National Laboratory"/>
            <person name="Steindorff A."/>
            <person name="Hensen N."/>
            <person name="Bonometti L."/>
            <person name="Westerberg I."/>
            <person name="Brannstrom I.O."/>
            <person name="Guillou S."/>
            <person name="Cros-Aarteil S."/>
            <person name="Calhoun S."/>
            <person name="Haridas S."/>
            <person name="Kuo A."/>
            <person name="Mondo S."/>
            <person name="Pangilinan J."/>
            <person name="Riley R."/>
            <person name="Labutti K."/>
            <person name="Andreopoulos B."/>
            <person name="Lipzen A."/>
            <person name="Chen C."/>
            <person name="Yanf M."/>
            <person name="Daum C."/>
            <person name="Ng V."/>
            <person name="Clum A."/>
            <person name="Ohm R."/>
            <person name="Martin F."/>
            <person name="Silar P."/>
            <person name="Natvig D."/>
            <person name="Lalanne C."/>
            <person name="Gautier V."/>
            <person name="Ament-Velasquez S.L."/>
            <person name="Kruys A."/>
            <person name="Hutchinson M.I."/>
            <person name="Powell A.J."/>
            <person name="Barry K."/>
            <person name="Miller A.N."/>
            <person name="Grigoriev I.V."/>
            <person name="Debuchy R."/>
            <person name="Gladieux P."/>
            <person name="Thoren M.H."/>
            <person name="Johannesson H."/>
        </authorList>
    </citation>
    <scope>NUCLEOTIDE SEQUENCE</scope>
    <source>
        <strain evidence="1">PSN309</strain>
    </source>
</reference>
<reference evidence="1" key="1">
    <citation type="journal article" date="2023" name="Mol. Phylogenet. Evol.">
        <title>Genome-scale phylogeny and comparative genomics of the fungal order Sordariales.</title>
        <authorList>
            <person name="Hensen N."/>
            <person name="Bonometti L."/>
            <person name="Westerberg I."/>
            <person name="Brannstrom I.O."/>
            <person name="Guillou S."/>
            <person name="Cros-Aarteil S."/>
            <person name="Calhoun S."/>
            <person name="Haridas S."/>
            <person name="Kuo A."/>
            <person name="Mondo S."/>
            <person name="Pangilinan J."/>
            <person name="Riley R."/>
            <person name="LaButti K."/>
            <person name="Andreopoulos B."/>
            <person name="Lipzen A."/>
            <person name="Chen C."/>
            <person name="Yan M."/>
            <person name="Daum C."/>
            <person name="Ng V."/>
            <person name="Clum A."/>
            <person name="Steindorff A."/>
            <person name="Ohm R.A."/>
            <person name="Martin F."/>
            <person name="Silar P."/>
            <person name="Natvig D.O."/>
            <person name="Lalanne C."/>
            <person name="Gautier V."/>
            <person name="Ament-Velasquez S.L."/>
            <person name="Kruys A."/>
            <person name="Hutchinson M.I."/>
            <person name="Powell A.J."/>
            <person name="Barry K."/>
            <person name="Miller A.N."/>
            <person name="Grigoriev I.V."/>
            <person name="Debuchy R."/>
            <person name="Gladieux P."/>
            <person name="Hiltunen Thoren M."/>
            <person name="Johannesson H."/>
        </authorList>
    </citation>
    <scope>NUCLEOTIDE SEQUENCE</scope>
    <source>
        <strain evidence="1">PSN309</strain>
    </source>
</reference>
<proteinExistence type="predicted"/>
<name>A0AAN6WKF4_9PEZI</name>